<evidence type="ECO:0000256" key="1">
    <source>
        <dbReference type="ARBA" id="ARBA00023242"/>
    </source>
</evidence>
<dbReference type="GO" id="GO:0008270">
    <property type="term" value="F:zinc ion binding"/>
    <property type="evidence" value="ECO:0007669"/>
    <property type="project" value="InterPro"/>
</dbReference>
<reference evidence="4 5" key="1">
    <citation type="submission" date="2013-03" db="EMBL/GenBank/DDBJ databases">
        <title>The Genome Sequence of Exophiala aquamarina CBS 119918.</title>
        <authorList>
            <consortium name="The Broad Institute Genomics Platform"/>
            <person name="Cuomo C."/>
            <person name="de Hoog S."/>
            <person name="Gorbushina A."/>
            <person name="Walker B."/>
            <person name="Young S.K."/>
            <person name="Zeng Q."/>
            <person name="Gargeya S."/>
            <person name="Fitzgerald M."/>
            <person name="Haas B."/>
            <person name="Abouelleil A."/>
            <person name="Allen A.W."/>
            <person name="Alvarado L."/>
            <person name="Arachchi H.M."/>
            <person name="Berlin A.M."/>
            <person name="Chapman S.B."/>
            <person name="Gainer-Dewar J."/>
            <person name="Goldberg J."/>
            <person name="Griggs A."/>
            <person name="Gujja S."/>
            <person name="Hansen M."/>
            <person name="Howarth C."/>
            <person name="Imamovic A."/>
            <person name="Ireland A."/>
            <person name="Larimer J."/>
            <person name="McCowan C."/>
            <person name="Murphy C."/>
            <person name="Pearson M."/>
            <person name="Poon T.W."/>
            <person name="Priest M."/>
            <person name="Roberts A."/>
            <person name="Saif S."/>
            <person name="Shea T."/>
            <person name="Sisk P."/>
            <person name="Sykes S."/>
            <person name="Wortman J."/>
            <person name="Nusbaum C."/>
            <person name="Birren B."/>
        </authorList>
    </citation>
    <scope>NUCLEOTIDE SEQUENCE [LARGE SCALE GENOMIC DNA]</scope>
    <source>
        <strain evidence="4 5">CBS 119918</strain>
    </source>
</reference>
<organism evidence="4 5">
    <name type="scientific">Exophiala aquamarina CBS 119918</name>
    <dbReference type="NCBI Taxonomy" id="1182545"/>
    <lineage>
        <taxon>Eukaryota</taxon>
        <taxon>Fungi</taxon>
        <taxon>Dikarya</taxon>
        <taxon>Ascomycota</taxon>
        <taxon>Pezizomycotina</taxon>
        <taxon>Eurotiomycetes</taxon>
        <taxon>Chaetothyriomycetidae</taxon>
        <taxon>Chaetothyriales</taxon>
        <taxon>Herpotrichiellaceae</taxon>
        <taxon>Exophiala</taxon>
    </lineage>
</organism>
<feature type="transmembrane region" description="Helical" evidence="2">
    <location>
        <begin position="12"/>
        <end position="29"/>
    </location>
</feature>
<dbReference type="SMART" id="SM00906">
    <property type="entry name" value="Fungal_trans"/>
    <property type="match status" value="1"/>
</dbReference>
<dbReference type="Proteomes" id="UP000027920">
    <property type="component" value="Unassembled WGS sequence"/>
</dbReference>
<dbReference type="VEuPathDB" id="FungiDB:A1O9_09765"/>
<dbReference type="GO" id="GO:0006351">
    <property type="term" value="P:DNA-templated transcription"/>
    <property type="evidence" value="ECO:0007669"/>
    <property type="project" value="InterPro"/>
</dbReference>
<proteinExistence type="predicted"/>
<dbReference type="HOGENOM" id="CLU_005767_2_3_1"/>
<evidence type="ECO:0000259" key="3">
    <source>
        <dbReference type="SMART" id="SM00906"/>
    </source>
</evidence>
<dbReference type="PANTHER" id="PTHR46910">
    <property type="entry name" value="TRANSCRIPTION FACTOR PDR1"/>
    <property type="match status" value="1"/>
</dbReference>
<dbReference type="GO" id="GO:0003677">
    <property type="term" value="F:DNA binding"/>
    <property type="evidence" value="ECO:0007669"/>
    <property type="project" value="InterPro"/>
</dbReference>
<evidence type="ECO:0000313" key="5">
    <source>
        <dbReference type="Proteomes" id="UP000027920"/>
    </source>
</evidence>
<keyword evidence="2" id="KW-1133">Transmembrane helix</keyword>
<name>A0A072PEI3_9EURO</name>
<dbReference type="OrthoDB" id="6486656at2759"/>
<keyword evidence="5" id="KW-1185">Reference proteome</keyword>
<dbReference type="RefSeq" id="XP_013256560.1">
    <property type="nucleotide sequence ID" value="XM_013401106.1"/>
</dbReference>
<dbReference type="InterPro" id="IPR007219">
    <property type="entry name" value="XnlR_reg_dom"/>
</dbReference>
<dbReference type="PANTHER" id="PTHR46910:SF17">
    <property type="entry name" value="SCFA-RELATED"/>
    <property type="match status" value="1"/>
</dbReference>
<gene>
    <name evidence="4" type="ORF">A1O9_09765</name>
</gene>
<dbReference type="Pfam" id="PF04082">
    <property type="entry name" value="Fungal_trans"/>
    <property type="match status" value="1"/>
</dbReference>
<protein>
    <recommendedName>
        <fullName evidence="3">Xylanolytic transcriptional activator regulatory domain-containing protein</fullName>
    </recommendedName>
</protein>
<dbReference type="STRING" id="1182545.A0A072PEI3"/>
<dbReference type="AlphaFoldDB" id="A0A072PEI3"/>
<keyword evidence="2" id="KW-0472">Membrane</keyword>
<evidence type="ECO:0000313" key="4">
    <source>
        <dbReference type="EMBL" id="KEF53970.1"/>
    </source>
</evidence>
<keyword evidence="2" id="KW-0812">Transmembrane</keyword>
<dbReference type="InterPro" id="IPR050987">
    <property type="entry name" value="AtrR-like"/>
</dbReference>
<keyword evidence="1" id="KW-0539">Nucleus</keyword>
<sequence length="548" mass="61674">MDSGTVDEGQQSFLMVLLIVLVTGARYLPPGKLRSLGSNIDLTRLQDMFMLKIEERLLLVFDENSVDSVAFLYLLCSHYLFNRRPSRAFIVFAASLRAAQGLGLYNETLWGRPTPVERETRRRLWWSVYVGDGFIAQTFGRPALVNETDIEVRQPLDFDDNLSTYHGFCSMERREDGTNKVVTIHSYMRLRSALYRIAAPIAQDMNFHRGPSVRGAVEQIKKIHQELVAWEQNIPSELRLGSFWRRKIDPEMEKVSHVFRLQAVALQISYDNTQLLLHRPLLSCIRRTDSGPHLSVQPDKDTQVHDLPQEPEIDVSIAETSKNQCWKSAMRTSRALEDPELWAAACSSPLGGHVGLHSFTAGVMLGVFALSSPLSKQSQEAKLGIARIIKMSGTPGQKAPIWTQSSKILEDLLRLILAEETKQEMKTLLSASEPLTILNSPSPSLDDMRRNHEIPPAGDPRAIVADHGRGASLLRMDDSSRQARALQVSVSGSREPVQQLELPFGDLYPYTSFEGDFAEAFSSLQHSMYSISIGRYYHSSKNECTERC</sequence>
<comment type="caution">
    <text evidence="4">The sequence shown here is derived from an EMBL/GenBank/DDBJ whole genome shotgun (WGS) entry which is preliminary data.</text>
</comment>
<dbReference type="GO" id="GO:0003700">
    <property type="term" value="F:DNA-binding transcription factor activity"/>
    <property type="evidence" value="ECO:0007669"/>
    <property type="project" value="InterPro"/>
</dbReference>
<feature type="domain" description="Xylanolytic transcriptional activator regulatory" evidence="3">
    <location>
        <begin position="88"/>
        <end position="161"/>
    </location>
</feature>
<dbReference type="CDD" id="cd12148">
    <property type="entry name" value="fungal_TF_MHR"/>
    <property type="match status" value="1"/>
</dbReference>
<dbReference type="EMBL" id="AMGV01000011">
    <property type="protein sequence ID" value="KEF53970.1"/>
    <property type="molecule type" value="Genomic_DNA"/>
</dbReference>
<accession>A0A072PEI3</accession>
<evidence type="ECO:0000256" key="2">
    <source>
        <dbReference type="SAM" id="Phobius"/>
    </source>
</evidence>
<dbReference type="GeneID" id="25284673"/>